<dbReference type="AlphaFoldDB" id="A0AA39T509"/>
<reference evidence="2" key="2">
    <citation type="submission" date="2023-06" db="EMBL/GenBank/DDBJ databases">
        <authorList>
            <person name="Swenson N.G."/>
            <person name="Wegrzyn J.L."/>
            <person name="Mcevoy S.L."/>
        </authorList>
    </citation>
    <scope>NUCLEOTIDE SEQUENCE</scope>
    <source>
        <strain evidence="2">NS2018</strain>
        <tissue evidence="2">Leaf</tissue>
    </source>
</reference>
<name>A0AA39T509_ACESA</name>
<proteinExistence type="predicted"/>
<protein>
    <submittedName>
        <fullName evidence="2">Uncharacterized protein</fullName>
    </submittedName>
</protein>
<feature type="region of interest" description="Disordered" evidence="1">
    <location>
        <begin position="23"/>
        <end position="65"/>
    </location>
</feature>
<gene>
    <name evidence="2" type="ORF">LWI29_031721</name>
</gene>
<evidence type="ECO:0000313" key="3">
    <source>
        <dbReference type="Proteomes" id="UP001168877"/>
    </source>
</evidence>
<evidence type="ECO:0000313" key="2">
    <source>
        <dbReference type="EMBL" id="KAK0602243.1"/>
    </source>
</evidence>
<comment type="caution">
    <text evidence="2">The sequence shown here is derived from an EMBL/GenBank/DDBJ whole genome shotgun (WGS) entry which is preliminary data.</text>
</comment>
<accession>A0AA39T509</accession>
<feature type="compositionally biased region" description="Polar residues" evidence="1">
    <location>
        <begin position="26"/>
        <end position="54"/>
    </location>
</feature>
<organism evidence="2 3">
    <name type="scientific">Acer saccharum</name>
    <name type="common">Sugar maple</name>
    <dbReference type="NCBI Taxonomy" id="4024"/>
    <lineage>
        <taxon>Eukaryota</taxon>
        <taxon>Viridiplantae</taxon>
        <taxon>Streptophyta</taxon>
        <taxon>Embryophyta</taxon>
        <taxon>Tracheophyta</taxon>
        <taxon>Spermatophyta</taxon>
        <taxon>Magnoliopsida</taxon>
        <taxon>eudicotyledons</taxon>
        <taxon>Gunneridae</taxon>
        <taxon>Pentapetalae</taxon>
        <taxon>rosids</taxon>
        <taxon>malvids</taxon>
        <taxon>Sapindales</taxon>
        <taxon>Sapindaceae</taxon>
        <taxon>Hippocastanoideae</taxon>
        <taxon>Acereae</taxon>
        <taxon>Acer</taxon>
    </lineage>
</organism>
<reference evidence="2" key="1">
    <citation type="journal article" date="2022" name="Plant J.">
        <title>Strategies of tolerance reflected in two North American maple genomes.</title>
        <authorList>
            <person name="McEvoy S.L."/>
            <person name="Sezen U.U."/>
            <person name="Trouern-Trend A."/>
            <person name="McMahon S.M."/>
            <person name="Schaberg P.G."/>
            <person name="Yang J."/>
            <person name="Wegrzyn J.L."/>
            <person name="Swenson N.G."/>
        </authorList>
    </citation>
    <scope>NUCLEOTIDE SEQUENCE</scope>
    <source>
        <strain evidence="2">NS2018</strain>
    </source>
</reference>
<dbReference type="Proteomes" id="UP001168877">
    <property type="component" value="Unassembled WGS sequence"/>
</dbReference>
<keyword evidence="3" id="KW-1185">Reference proteome</keyword>
<sequence length="114" mass="12111">MESSGPINPLTSLFLMFDMSDKPCASTASQPPRDSPLQSDQFLNTDMQLHSPTPDSLPHNAQPDGVLQVPTLCEASNNGAHHMITRSKTVGAAVAIVGLAAYRVYAARKNTSSS</sequence>
<dbReference type="EMBL" id="JAUESC010000003">
    <property type="protein sequence ID" value="KAK0602243.1"/>
    <property type="molecule type" value="Genomic_DNA"/>
</dbReference>
<evidence type="ECO:0000256" key="1">
    <source>
        <dbReference type="SAM" id="MobiDB-lite"/>
    </source>
</evidence>